<organism evidence="1 2">
    <name type="scientific">Streptococcus oralis subsp. oralis</name>
    <dbReference type="NCBI Taxonomy" id="1891914"/>
    <lineage>
        <taxon>Bacteria</taxon>
        <taxon>Bacillati</taxon>
        <taxon>Bacillota</taxon>
        <taxon>Bacilli</taxon>
        <taxon>Lactobacillales</taxon>
        <taxon>Streptococcaceae</taxon>
        <taxon>Streptococcus</taxon>
    </lineage>
</organism>
<accession>A0A0F2D233</accession>
<dbReference type="AlphaFoldDB" id="A0A0F2D233"/>
<reference evidence="1 2" key="1">
    <citation type="submission" date="2015-02" db="EMBL/GenBank/DDBJ databases">
        <title>Evolution of amylase-binding proteins of oral streptococcal species.</title>
        <authorList>
            <person name="Haase E.M."/>
        </authorList>
    </citation>
    <scope>NUCLEOTIDE SEQUENCE [LARGE SCALE GENOMIC DNA]</scope>
    <source>
        <strain evidence="1 2">COL85/1862</strain>
    </source>
</reference>
<gene>
    <name evidence="1" type="ORF">TZ87_00051</name>
</gene>
<evidence type="ECO:0000313" key="1">
    <source>
        <dbReference type="EMBL" id="KJQ64928.1"/>
    </source>
</evidence>
<dbReference type="OrthoDB" id="9810135at2"/>
<sequence length="400" mass="46862">MADTILILGNGFDIAMDRKTKYTDFIDFEKQLFFIDFEKQLFSNPDEELLEFLKVKNIRIEKYKDNLYLKFINENKGTLGDNWSNLEIMISQLADAIMYFKENSSLLYSNQLNRPLASIIQQHKTDWRMSANCSSKLYIAYTFLSLFDEKCWSSLERELALDKFNNEFIRQLDLLIELLEIYLSYLDYLDFSVRNIQVRPTALDAVPHLLSSYVLNFNYTNTSAYLFATVEERTHFIHGRIDLDRTLSRINTMVFGIEDKENDVNSDLIPYQKYYQRVVKETGSEFEKFFSRTNYTKENSSIPGTNIPIRHITSKNIVVFGHSVDPLDKEIFQKCFELAENGKSDYRFIFTYFDETAKRSIIKNLAIILGKEKLVELTGKRNVVFIKSDDKAGMEKVLLP</sequence>
<evidence type="ECO:0008006" key="3">
    <source>
        <dbReference type="Google" id="ProtNLM"/>
    </source>
</evidence>
<dbReference type="Pfam" id="PF14253">
    <property type="entry name" value="AbiH"/>
    <property type="match status" value="1"/>
</dbReference>
<dbReference type="RefSeq" id="WP_045590471.1">
    <property type="nucleotide sequence ID" value="NZ_JYGM01000001.1"/>
</dbReference>
<name>A0A0F2D233_STROR</name>
<dbReference type="PATRIC" id="fig|28037.209.peg.52"/>
<dbReference type="EMBL" id="JYGM01000001">
    <property type="protein sequence ID" value="KJQ64928.1"/>
    <property type="molecule type" value="Genomic_DNA"/>
</dbReference>
<dbReference type="Proteomes" id="UP000033657">
    <property type="component" value="Unassembled WGS sequence"/>
</dbReference>
<comment type="caution">
    <text evidence="1">The sequence shown here is derived from an EMBL/GenBank/DDBJ whole genome shotgun (WGS) entry which is preliminary data.</text>
</comment>
<dbReference type="InterPro" id="IPR025935">
    <property type="entry name" value="AbiH"/>
</dbReference>
<evidence type="ECO:0000313" key="2">
    <source>
        <dbReference type="Proteomes" id="UP000033657"/>
    </source>
</evidence>
<protein>
    <recommendedName>
        <fullName evidence="3">Phage abortive infection protein</fullName>
    </recommendedName>
</protein>
<proteinExistence type="predicted"/>